<evidence type="ECO:0000313" key="2">
    <source>
        <dbReference type="Proteomes" id="UP001292094"/>
    </source>
</evidence>
<dbReference type="AlphaFoldDB" id="A0AAE1UJ51"/>
<reference evidence="1" key="1">
    <citation type="submission" date="2023-11" db="EMBL/GenBank/DDBJ databases">
        <title>Genome assemblies of two species of porcelain crab, Petrolisthes cinctipes and Petrolisthes manimaculis (Anomura: Porcellanidae).</title>
        <authorList>
            <person name="Angst P."/>
        </authorList>
    </citation>
    <scope>NUCLEOTIDE SEQUENCE</scope>
    <source>
        <strain evidence="1">PB745_02</strain>
        <tissue evidence="1">Gill</tissue>
    </source>
</reference>
<gene>
    <name evidence="1" type="ORF">Pmani_003745</name>
</gene>
<proteinExistence type="predicted"/>
<protein>
    <submittedName>
        <fullName evidence="1">Uncharacterized protein</fullName>
    </submittedName>
</protein>
<keyword evidence="2" id="KW-1185">Reference proteome</keyword>
<organism evidence="1 2">
    <name type="scientific">Petrolisthes manimaculis</name>
    <dbReference type="NCBI Taxonomy" id="1843537"/>
    <lineage>
        <taxon>Eukaryota</taxon>
        <taxon>Metazoa</taxon>
        <taxon>Ecdysozoa</taxon>
        <taxon>Arthropoda</taxon>
        <taxon>Crustacea</taxon>
        <taxon>Multicrustacea</taxon>
        <taxon>Malacostraca</taxon>
        <taxon>Eumalacostraca</taxon>
        <taxon>Eucarida</taxon>
        <taxon>Decapoda</taxon>
        <taxon>Pleocyemata</taxon>
        <taxon>Anomura</taxon>
        <taxon>Galatheoidea</taxon>
        <taxon>Porcellanidae</taxon>
        <taxon>Petrolisthes</taxon>
    </lineage>
</organism>
<dbReference type="Proteomes" id="UP001292094">
    <property type="component" value="Unassembled WGS sequence"/>
</dbReference>
<name>A0AAE1UJ51_9EUCA</name>
<comment type="caution">
    <text evidence="1">The sequence shown here is derived from an EMBL/GenBank/DDBJ whole genome shotgun (WGS) entry which is preliminary data.</text>
</comment>
<dbReference type="EMBL" id="JAWZYT010000265">
    <property type="protein sequence ID" value="KAK4325652.1"/>
    <property type="molecule type" value="Genomic_DNA"/>
</dbReference>
<sequence length="269" mass="29119">MIFTSGKSASSKTDRRTYNILRIMLAWFLTITLVVLAHSEPIGNDVQEDRWDPLEMASSEALDTNDKTSRKLFWCSSLFTSCLRNLGGICLRGAALEEANCDFVAPTTECSSWRGDCSCCIKCSDSGMCLTNGGQCLADTVCPTEAYIDVLSPCASPSACVCCQQCLQTSTCIAGGDSDDTGLCTGNADTLLLMDEYYEPSPALDCVDKECKCVLKCGGDDCERNEGMCIKKTENCPEGYKNNKQAKKCGCNNSDTCMCCLPRGKQSDC</sequence>
<evidence type="ECO:0000313" key="1">
    <source>
        <dbReference type="EMBL" id="KAK4325652.1"/>
    </source>
</evidence>
<accession>A0AAE1UJ51</accession>